<keyword evidence="2" id="KW-0472">Membrane</keyword>
<evidence type="ECO:0000313" key="3">
    <source>
        <dbReference type="EnsemblMetazoa" id="PPA35911.1"/>
    </source>
</evidence>
<dbReference type="EnsemblMetazoa" id="PPA35911.1">
    <property type="protein sequence ID" value="PPA35911.1"/>
    <property type="gene ID" value="WBGene00274280"/>
</dbReference>
<organism evidence="3 4">
    <name type="scientific">Pristionchus pacificus</name>
    <name type="common">Parasitic nematode worm</name>
    <dbReference type="NCBI Taxonomy" id="54126"/>
    <lineage>
        <taxon>Eukaryota</taxon>
        <taxon>Metazoa</taxon>
        <taxon>Ecdysozoa</taxon>
        <taxon>Nematoda</taxon>
        <taxon>Chromadorea</taxon>
        <taxon>Rhabditida</taxon>
        <taxon>Rhabditina</taxon>
        <taxon>Diplogasteromorpha</taxon>
        <taxon>Diplogasteroidea</taxon>
        <taxon>Neodiplogasteridae</taxon>
        <taxon>Pristionchus</taxon>
    </lineage>
</organism>
<keyword evidence="4" id="KW-1185">Reference proteome</keyword>
<evidence type="ECO:0000256" key="1">
    <source>
        <dbReference type="SAM" id="MobiDB-lite"/>
    </source>
</evidence>
<gene>
    <name evidence="3" type="primary">WBGene00274280</name>
</gene>
<sequence length="472" mass="51597">NYWREFKIQIFESYMSGGVSVDAQSGAQTDQHQLVVRGNDDIKDHSLTGTQMLAAAVVMSRECEQRKRRGGSHEAVLEMISVGDRTRCIIIIIFPYRIPTLSYPTLPYLNSLSEQGLLVPPHDGSVSSELSPQSFSESHIHRFGMHLERSDIRDQRSRIRGQRSKIKPLRGRAAELANNAQFGIHLETNQFAIDPRVHSSHHAPPRLSDALVVVAAELLGGAVAVGTLCKRGGAYGRSLKKRGFEEKHSLHTASFSSDRSPQSSSPSQVNLPQAIFSKSRRLYSPLWCAPTVPLRDALAGRGALEHPRVARLVAVLLISAVAAVVISYKNRRPRPRNAKKSRNREVGKSRRAAFTLRTIAQLEGPRAVVVGALELADRADAHAANVGARLVRSVAAVLLAVTVPVVRNVALAHAMEKMTRFSQVWETAPLPELGNALGVVAAARELPLGAVGRAGLLKGGWYSSIEHTWKNN</sequence>
<feature type="transmembrane region" description="Helical" evidence="2">
    <location>
        <begin position="309"/>
        <end position="328"/>
    </location>
</feature>
<evidence type="ECO:0000313" key="4">
    <source>
        <dbReference type="Proteomes" id="UP000005239"/>
    </source>
</evidence>
<reference evidence="4" key="1">
    <citation type="journal article" date="2008" name="Nat. Genet.">
        <title>The Pristionchus pacificus genome provides a unique perspective on nematode lifestyle and parasitism.</title>
        <authorList>
            <person name="Dieterich C."/>
            <person name="Clifton S.W."/>
            <person name="Schuster L.N."/>
            <person name="Chinwalla A."/>
            <person name="Delehaunty K."/>
            <person name="Dinkelacker I."/>
            <person name="Fulton L."/>
            <person name="Fulton R."/>
            <person name="Godfrey J."/>
            <person name="Minx P."/>
            <person name="Mitreva M."/>
            <person name="Roeseler W."/>
            <person name="Tian H."/>
            <person name="Witte H."/>
            <person name="Yang S.P."/>
            <person name="Wilson R.K."/>
            <person name="Sommer R.J."/>
        </authorList>
    </citation>
    <scope>NUCLEOTIDE SEQUENCE [LARGE SCALE GENOMIC DNA]</scope>
    <source>
        <strain evidence="4">PS312</strain>
    </source>
</reference>
<feature type="region of interest" description="Disordered" evidence="1">
    <location>
        <begin position="250"/>
        <end position="269"/>
    </location>
</feature>
<accession>A0A8R1UQ64</accession>
<keyword evidence="2" id="KW-0812">Transmembrane</keyword>
<proteinExistence type="predicted"/>
<keyword evidence="2" id="KW-1133">Transmembrane helix</keyword>
<dbReference type="AlphaFoldDB" id="A0A8R1UQ64"/>
<reference evidence="3" key="2">
    <citation type="submission" date="2022-06" db="UniProtKB">
        <authorList>
            <consortium name="EnsemblMetazoa"/>
        </authorList>
    </citation>
    <scope>IDENTIFICATION</scope>
    <source>
        <strain evidence="3">PS312</strain>
    </source>
</reference>
<feature type="compositionally biased region" description="Low complexity" evidence="1">
    <location>
        <begin position="254"/>
        <end position="268"/>
    </location>
</feature>
<name>A0A8R1UQ64_PRIPA</name>
<dbReference type="Proteomes" id="UP000005239">
    <property type="component" value="Unassembled WGS sequence"/>
</dbReference>
<evidence type="ECO:0000256" key="2">
    <source>
        <dbReference type="SAM" id="Phobius"/>
    </source>
</evidence>
<protein>
    <submittedName>
        <fullName evidence="3">Uncharacterized protein</fullName>
    </submittedName>
</protein>